<evidence type="ECO:0000313" key="1">
    <source>
        <dbReference type="EMBL" id="GFH12911.1"/>
    </source>
</evidence>
<dbReference type="EMBL" id="BLLF01000553">
    <property type="protein sequence ID" value="GFH12911.1"/>
    <property type="molecule type" value="Genomic_DNA"/>
</dbReference>
<proteinExistence type="predicted"/>
<sequence>MGSATIADAQQRLRCGKPNGQEQYQMWRSSLATAVADPEFVERNAGELAGLLTEAVRVYVDYKPLRLLLVTARAAARHSDTFVKALAAAVVKQAGAADGPSRHEAFGLLLLARVALERLGGMGPGAKKAVAKLVEVQAGLAEGLMALGGRLVR</sequence>
<name>A0A699YTG8_HAELA</name>
<evidence type="ECO:0000313" key="2">
    <source>
        <dbReference type="Proteomes" id="UP000485058"/>
    </source>
</evidence>
<dbReference type="Proteomes" id="UP000485058">
    <property type="component" value="Unassembled WGS sequence"/>
</dbReference>
<accession>A0A699YTG8</accession>
<gene>
    <name evidence="1" type="ORF">HaLaN_08690</name>
</gene>
<protein>
    <submittedName>
        <fullName evidence="1">Uncharacterized protein</fullName>
    </submittedName>
</protein>
<comment type="caution">
    <text evidence="1">The sequence shown here is derived from an EMBL/GenBank/DDBJ whole genome shotgun (WGS) entry which is preliminary data.</text>
</comment>
<organism evidence="1 2">
    <name type="scientific">Haematococcus lacustris</name>
    <name type="common">Green alga</name>
    <name type="synonym">Haematococcus pluvialis</name>
    <dbReference type="NCBI Taxonomy" id="44745"/>
    <lineage>
        <taxon>Eukaryota</taxon>
        <taxon>Viridiplantae</taxon>
        <taxon>Chlorophyta</taxon>
        <taxon>core chlorophytes</taxon>
        <taxon>Chlorophyceae</taxon>
        <taxon>CS clade</taxon>
        <taxon>Chlamydomonadales</taxon>
        <taxon>Haematococcaceae</taxon>
        <taxon>Haematococcus</taxon>
    </lineage>
</organism>
<dbReference type="AlphaFoldDB" id="A0A699YTG8"/>
<reference evidence="1 2" key="1">
    <citation type="submission" date="2020-02" db="EMBL/GenBank/DDBJ databases">
        <title>Draft genome sequence of Haematococcus lacustris strain NIES-144.</title>
        <authorList>
            <person name="Morimoto D."/>
            <person name="Nakagawa S."/>
            <person name="Yoshida T."/>
            <person name="Sawayama S."/>
        </authorList>
    </citation>
    <scope>NUCLEOTIDE SEQUENCE [LARGE SCALE GENOMIC DNA]</scope>
    <source>
        <strain evidence="1 2">NIES-144</strain>
    </source>
</reference>
<keyword evidence="2" id="KW-1185">Reference proteome</keyword>